<dbReference type="Pfam" id="PF00240">
    <property type="entry name" value="ubiquitin"/>
    <property type="match status" value="1"/>
</dbReference>
<feature type="region of interest" description="Disordered" evidence="2">
    <location>
        <begin position="220"/>
        <end position="251"/>
    </location>
</feature>
<evidence type="ECO:0000313" key="5">
    <source>
        <dbReference type="EMBL" id="KAL3088450.1"/>
    </source>
</evidence>
<keyword evidence="3" id="KW-0812">Transmembrane</keyword>
<proteinExistence type="predicted"/>
<dbReference type="PROSITE" id="PS50053">
    <property type="entry name" value="UBIQUITIN_2"/>
    <property type="match status" value="1"/>
</dbReference>
<organism evidence="5 6">
    <name type="scientific">Heterodera schachtii</name>
    <name type="common">Sugarbeet cyst nematode worm</name>
    <name type="synonym">Tylenchus schachtii</name>
    <dbReference type="NCBI Taxonomy" id="97005"/>
    <lineage>
        <taxon>Eukaryota</taxon>
        <taxon>Metazoa</taxon>
        <taxon>Ecdysozoa</taxon>
        <taxon>Nematoda</taxon>
        <taxon>Chromadorea</taxon>
        <taxon>Rhabditida</taxon>
        <taxon>Tylenchina</taxon>
        <taxon>Tylenchomorpha</taxon>
        <taxon>Tylenchoidea</taxon>
        <taxon>Heteroderidae</taxon>
        <taxon>Heteroderinae</taxon>
        <taxon>Heterodera</taxon>
    </lineage>
</organism>
<feature type="coiled-coil region" evidence="1">
    <location>
        <begin position="303"/>
        <end position="334"/>
    </location>
</feature>
<dbReference type="AlphaFoldDB" id="A0ABD2JCZ1"/>
<comment type="caution">
    <text evidence="5">The sequence shown here is derived from an EMBL/GenBank/DDBJ whole genome shotgun (WGS) entry which is preliminary data.</text>
</comment>
<gene>
    <name evidence="5" type="ORF">niasHS_009901</name>
</gene>
<dbReference type="InterPro" id="IPR029071">
    <property type="entry name" value="Ubiquitin-like_domsf"/>
</dbReference>
<evidence type="ECO:0000256" key="3">
    <source>
        <dbReference type="SAM" id="Phobius"/>
    </source>
</evidence>
<dbReference type="Pfam" id="PF14560">
    <property type="entry name" value="Ubiquitin_2"/>
    <property type="match status" value="1"/>
</dbReference>
<keyword evidence="3" id="KW-1133">Transmembrane helix</keyword>
<dbReference type="InterPro" id="IPR000626">
    <property type="entry name" value="Ubiquitin-like_dom"/>
</dbReference>
<evidence type="ECO:0000256" key="1">
    <source>
        <dbReference type="SAM" id="Coils"/>
    </source>
</evidence>
<keyword evidence="3" id="KW-0472">Membrane</keyword>
<evidence type="ECO:0000256" key="2">
    <source>
        <dbReference type="SAM" id="MobiDB-lite"/>
    </source>
</evidence>
<keyword evidence="1" id="KW-0175">Coiled coil</keyword>
<reference evidence="5 6" key="1">
    <citation type="submission" date="2024-10" db="EMBL/GenBank/DDBJ databases">
        <authorList>
            <person name="Kim D."/>
        </authorList>
    </citation>
    <scope>NUCLEOTIDE SEQUENCE [LARGE SCALE GENOMIC DNA]</scope>
    <source>
        <strain evidence="5">Taebaek</strain>
    </source>
</reference>
<feature type="domain" description="Ubiquitin-like" evidence="4">
    <location>
        <begin position="252"/>
        <end position="312"/>
    </location>
</feature>
<sequence length="421" mass="48786">MEKHLDLSLFSVGISAWLMIALMLMIMPSSSADGFGIRVNCYLKLNGHAKSVIVDVEVQKLQTVEYQAYEEPEELEDDKKLADYGIVKDSEVIMLVDYPLMMTNSSTNGFKIKVTTDKKIFTRFIFHKTNTIPVRITGSLTVKQLKKLIIAEGLDTESKDHIKSDVHRLTFQHGTTDKVVLNNNKAINEYNGIREGAEISLSIDEFQVYVLYTKEKKEVKEGGKKEKKGNEEEGEEKKKEKKEEGKKEKKEKEVKEETKLTIWVNGTDTVKMLKQKIENATQIEPTRQTFQFLFNVLDDSKTLDNYRIEKHSLKKEVKEEKKEKEEKGEKKEEKGEIKLTIWVNGTDTVQMLKQKIKNVTQIEPTRQSLSYRKPTDRMPRKHSECAIFWLENEKMLNAYGIWKDAIVYMEQIEKGKKNGKE</sequence>
<dbReference type="Proteomes" id="UP001620645">
    <property type="component" value="Unassembled WGS sequence"/>
</dbReference>
<name>A0ABD2JCZ1_HETSC</name>
<dbReference type="CDD" id="cd17039">
    <property type="entry name" value="Ubl_ubiquitin_like"/>
    <property type="match status" value="1"/>
</dbReference>
<keyword evidence="6" id="KW-1185">Reference proteome</keyword>
<evidence type="ECO:0000313" key="6">
    <source>
        <dbReference type="Proteomes" id="UP001620645"/>
    </source>
</evidence>
<dbReference type="PANTHER" id="PTHR10621:SF0">
    <property type="entry name" value="UV EXCISION REPAIR PROTEIN RAD23"/>
    <property type="match status" value="1"/>
</dbReference>
<dbReference type="Gene3D" id="3.10.20.90">
    <property type="entry name" value="Phosphatidylinositol 3-kinase Catalytic Subunit, Chain A, domain 1"/>
    <property type="match status" value="2"/>
</dbReference>
<dbReference type="EMBL" id="JBICCN010000157">
    <property type="protein sequence ID" value="KAL3088450.1"/>
    <property type="molecule type" value="Genomic_DNA"/>
</dbReference>
<evidence type="ECO:0000259" key="4">
    <source>
        <dbReference type="PROSITE" id="PS50053"/>
    </source>
</evidence>
<dbReference type="SUPFAM" id="SSF54236">
    <property type="entry name" value="Ubiquitin-like"/>
    <property type="match status" value="2"/>
</dbReference>
<protein>
    <recommendedName>
        <fullName evidence="4">Ubiquitin-like domain-containing protein</fullName>
    </recommendedName>
</protein>
<dbReference type="PANTHER" id="PTHR10621">
    <property type="entry name" value="UV EXCISION REPAIR PROTEIN RAD23"/>
    <property type="match status" value="1"/>
</dbReference>
<feature type="transmembrane region" description="Helical" evidence="3">
    <location>
        <begin position="7"/>
        <end position="27"/>
    </location>
</feature>
<accession>A0ABD2JCZ1</accession>